<gene>
    <name evidence="3" type="ORF">GGX14DRAFT_601723</name>
</gene>
<comment type="caution">
    <text evidence="3">The sequence shown here is derived from an EMBL/GenBank/DDBJ whole genome shotgun (WGS) entry which is preliminary data.</text>
</comment>
<keyword evidence="2" id="KW-1133">Transmembrane helix</keyword>
<dbReference type="EMBL" id="JARJCW010000014">
    <property type="protein sequence ID" value="KAJ7217016.1"/>
    <property type="molecule type" value="Genomic_DNA"/>
</dbReference>
<evidence type="ECO:0000256" key="1">
    <source>
        <dbReference type="SAM" id="MobiDB-lite"/>
    </source>
</evidence>
<dbReference type="Proteomes" id="UP001219525">
    <property type="component" value="Unassembled WGS sequence"/>
</dbReference>
<feature type="transmembrane region" description="Helical" evidence="2">
    <location>
        <begin position="92"/>
        <end position="112"/>
    </location>
</feature>
<sequence>MSYAQVAGHNAPPVSEQPQPDPALWNTTAPSSSPYIDSTKKVNVVPMMPAAPHDDSHSPAPGRRPHSRLDESKAEGIYLWESAKHYLFRPGVAGGLLGLVNVGLMAGAARAFYVNPHYRRDTTVISSVAAAALALLSVEGYAAEAYRETAAGREEERKARKEGALIYRHVKERILRPGTLGGLVGAINIGILSAVAYVSYENWNRPWDRRIVSSVCAALFTLSLGEGFLAETYRK</sequence>
<feature type="region of interest" description="Disordered" evidence="1">
    <location>
        <begin position="1"/>
        <end position="68"/>
    </location>
</feature>
<feature type="transmembrane region" description="Helical" evidence="2">
    <location>
        <begin position="124"/>
        <end position="143"/>
    </location>
</feature>
<reference evidence="3" key="1">
    <citation type="submission" date="2023-03" db="EMBL/GenBank/DDBJ databases">
        <title>Massive genome expansion in bonnet fungi (Mycena s.s.) driven by repeated elements and novel gene families across ecological guilds.</title>
        <authorList>
            <consortium name="Lawrence Berkeley National Laboratory"/>
            <person name="Harder C.B."/>
            <person name="Miyauchi S."/>
            <person name="Viragh M."/>
            <person name="Kuo A."/>
            <person name="Thoen E."/>
            <person name="Andreopoulos B."/>
            <person name="Lu D."/>
            <person name="Skrede I."/>
            <person name="Drula E."/>
            <person name="Henrissat B."/>
            <person name="Morin E."/>
            <person name="Kohler A."/>
            <person name="Barry K."/>
            <person name="LaButti K."/>
            <person name="Morin E."/>
            <person name="Salamov A."/>
            <person name="Lipzen A."/>
            <person name="Mereny Z."/>
            <person name="Hegedus B."/>
            <person name="Baldrian P."/>
            <person name="Stursova M."/>
            <person name="Weitz H."/>
            <person name="Taylor A."/>
            <person name="Grigoriev I.V."/>
            <person name="Nagy L.G."/>
            <person name="Martin F."/>
            <person name="Kauserud H."/>
        </authorList>
    </citation>
    <scope>NUCLEOTIDE SEQUENCE</scope>
    <source>
        <strain evidence="3">9144</strain>
    </source>
</reference>
<evidence type="ECO:0000313" key="3">
    <source>
        <dbReference type="EMBL" id="KAJ7217016.1"/>
    </source>
</evidence>
<keyword evidence="4" id="KW-1185">Reference proteome</keyword>
<evidence type="ECO:0000313" key="4">
    <source>
        <dbReference type="Proteomes" id="UP001219525"/>
    </source>
</evidence>
<dbReference type="AlphaFoldDB" id="A0AAD6VUR5"/>
<accession>A0AAD6VUR5</accession>
<feature type="compositionally biased region" description="Polar residues" evidence="1">
    <location>
        <begin position="25"/>
        <end position="36"/>
    </location>
</feature>
<keyword evidence="2" id="KW-0812">Transmembrane</keyword>
<evidence type="ECO:0000256" key="2">
    <source>
        <dbReference type="SAM" id="Phobius"/>
    </source>
</evidence>
<protein>
    <submittedName>
        <fullName evidence="3">Uncharacterized protein</fullName>
    </submittedName>
</protein>
<feature type="transmembrane region" description="Helical" evidence="2">
    <location>
        <begin position="211"/>
        <end position="230"/>
    </location>
</feature>
<keyword evidence="2" id="KW-0472">Membrane</keyword>
<feature type="transmembrane region" description="Helical" evidence="2">
    <location>
        <begin position="178"/>
        <end position="199"/>
    </location>
</feature>
<organism evidence="3 4">
    <name type="scientific">Mycena pura</name>
    <dbReference type="NCBI Taxonomy" id="153505"/>
    <lineage>
        <taxon>Eukaryota</taxon>
        <taxon>Fungi</taxon>
        <taxon>Dikarya</taxon>
        <taxon>Basidiomycota</taxon>
        <taxon>Agaricomycotina</taxon>
        <taxon>Agaricomycetes</taxon>
        <taxon>Agaricomycetidae</taxon>
        <taxon>Agaricales</taxon>
        <taxon>Marasmiineae</taxon>
        <taxon>Mycenaceae</taxon>
        <taxon>Mycena</taxon>
    </lineage>
</organism>
<name>A0AAD6VUR5_9AGAR</name>
<proteinExistence type="predicted"/>